<organism evidence="1">
    <name type="scientific">marine sediment metagenome</name>
    <dbReference type="NCBI Taxonomy" id="412755"/>
    <lineage>
        <taxon>unclassified sequences</taxon>
        <taxon>metagenomes</taxon>
        <taxon>ecological metagenomes</taxon>
    </lineage>
</organism>
<dbReference type="EMBL" id="LAZR01000029">
    <property type="protein sequence ID" value="KKO02736.1"/>
    <property type="molecule type" value="Genomic_DNA"/>
</dbReference>
<name>A0A0F9VC32_9ZZZZ</name>
<evidence type="ECO:0000313" key="1">
    <source>
        <dbReference type="EMBL" id="KKO02736.1"/>
    </source>
</evidence>
<reference evidence="1" key="1">
    <citation type="journal article" date="2015" name="Nature">
        <title>Complex archaea that bridge the gap between prokaryotes and eukaryotes.</title>
        <authorList>
            <person name="Spang A."/>
            <person name="Saw J.H."/>
            <person name="Jorgensen S.L."/>
            <person name="Zaremba-Niedzwiedzka K."/>
            <person name="Martijn J."/>
            <person name="Lind A.E."/>
            <person name="van Eijk R."/>
            <person name="Schleper C."/>
            <person name="Guy L."/>
            <person name="Ettema T.J."/>
        </authorList>
    </citation>
    <scope>NUCLEOTIDE SEQUENCE</scope>
</reference>
<sequence length="132" mass="15565">MAQSPSEIEKKTRLKELWMLLFGNPINLTDPEIERLLESEKELRTILHFTYSGFPHQIERVKKHHAKKKELSELPTEKLVEMKCAIEENRLAVLRSTNEEELSDSFFEAPPIDSNEHILNEILKERGVDWRK</sequence>
<proteinExistence type="predicted"/>
<protein>
    <submittedName>
        <fullName evidence="1">Uncharacterized protein</fullName>
    </submittedName>
</protein>
<comment type="caution">
    <text evidence="1">The sequence shown here is derived from an EMBL/GenBank/DDBJ whole genome shotgun (WGS) entry which is preliminary data.</text>
</comment>
<gene>
    <name evidence="1" type="ORF">LCGC14_0101850</name>
</gene>
<accession>A0A0F9VC32</accession>
<dbReference type="AlphaFoldDB" id="A0A0F9VC32"/>